<dbReference type="EMBL" id="FOQK01000041">
    <property type="protein sequence ID" value="SFI44625.1"/>
    <property type="molecule type" value="Genomic_DNA"/>
</dbReference>
<dbReference type="InterPro" id="IPR052534">
    <property type="entry name" value="Extracell_DNA_Util/SecSys_Comp"/>
</dbReference>
<dbReference type="InterPro" id="IPR007813">
    <property type="entry name" value="PilN"/>
</dbReference>
<accession>A0A1I3I9E5</accession>
<name>A0A1I3I9E5_SELRU</name>
<evidence type="ECO:0000256" key="1">
    <source>
        <dbReference type="SAM" id="Coils"/>
    </source>
</evidence>
<evidence type="ECO:0000313" key="3">
    <source>
        <dbReference type="Proteomes" id="UP000183639"/>
    </source>
</evidence>
<sequence>MYGWAGLREWGQKLVRRCRKAWPEVVGIEIDGQGQVYLVRLVCGEAWQIGGAVQLPAEPLALADQAERISVRLAREGWEKIPRVLAAAQAEILTYWIPLPPDMPVAERREAVYWELEPQLSEAALDIEAFQVASAEVAGRPDMWAAAVNREYIRQACEAFVQAEIPLTELVVPFPAAEPRGREEPREEQLSVEGWQLPWAEGTLRCDAVAIEPAAAAAVLFLRGLEEEALRAAWLLKRRETAERWDYRRLAALLAGLCLLGAGVLIGWDGWSLYQARAQAEARQQELARLLPQKQQMEALEQLRSELERKEQRWQGLTQAGFPWYGLLVHLGAMTVDGVWLEGIELRDQDVLEIEGQAVSYEAIADFVQVFERDKDFFPEGPVLESSGDTAEGKQPRAGGTVAFRLALHL</sequence>
<dbReference type="AlphaFoldDB" id="A0A1I3I9E5"/>
<dbReference type="PANTHER" id="PTHR40278">
    <property type="entry name" value="DNA UTILIZATION PROTEIN HOFN"/>
    <property type="match status" value="1"/>
</dbReference>
<evidence type="ECO:0000313" key="2">
    <source>
        <dbReference type="EMBL" id="SFI44625.1"/>
    </source>
</evidence>
<dbReference type="OrthoDB" id="1664244at2"/>
<gene>
    <name evidence="2" type="ORF">SAMN04487861_1419</name>
</gene>
<reference evidence="2 3" key="1">
    <citation type="submission" date="2016-10" db="EMBL/GenBank/DDBJ databases">
        <authorList>
            <person name="de Groot N.N."/>
        </authorList>
    </citation>
    <scope>NUCLEOTIDE SEQUENCE [LARGE SCALE GENOMIC DNA]</scope>
    <source>
        <strain evidence="2 3">Z108</strain>
    </source>
</reference>
<dbReference type="Pfam" id="PF05137">
    <property type="entry name" value="PilN"/>
    <property type="match status" value="1"/>
</dbReference>
<protein>
    <submittedName>
        <fullName evidence="2">Fimbrial assembly protein (PilN)</fullName>
    </submittedName>
</protein>
<dbReference type="RefSeq" id="WP_075445825.1">
    <property type="nucleotide sequence ID" value="NZ_FOQK01000041.1"/>
</dbReference>
<organism evidence="2 3">
    <name type="scientific">Selenomonas ruminantium</name>
    <dbReference type="NCBI Taxonomy" id="971"/>
    <lineage>
        <taxon>Bacteria</taxon>
        <taxon>Bacillati</taxon>
        <taxon>Bacillota</taxon>
        <taxon>Negativicutes</taxon>
        <taxon>Selenomonadales</taxon>
        <taxon>Selenomonadaceae</taxon>
        <taxon>Selenomonas</taxon>
    </lineage>
</organism>
<proteinExistence type="predicted"/>
<feature type="coiled-coil region" evidence="1">
    <location>
        <begin position="290"/>
        <end position="320"/>
    </location>
</feature>
<dbReference type="Proteomes" id="UP000183639">
    <property type="component" value="Unassembled WGS sequence"/>
</dbReference>
<dbReference type="PANTHER" id="PTHR40278:SF1">
    <property type="entry name" value="DNA UTILIZATION PROTEIN HOFN"/>
    <property type="match status" value="1"/>
</dbReference>
<keyword evidence="1" id="KW-0175">Coiled coil</keyword>